<reference evidence="2" key="1">
    <citation type="submission" date="2019-05" db="EMBL/GenBank/DDBJ databases">
        <authorList>
            <person name="Zhang S."/>
            <person name="Liu J."/>
        </authorList>
    </citation>
    <scope>NUCLEOTIDE SEQUENCE [LARGE SCALE GENOMIC DNA]</scope>
</reference>
<dbReference type="PANTHER" id="PTHR48417:SF1">
    <property type="entry name" value="ATP SYNTHASE F1 SUBUNIT EPSILON"/>
    <property type="match status" value="1"/>
</dbReference>
<keyword evidence="3" id="KW-1185">Reference proteome</keyword>
<dbReference type="Ensembl" id="ENSBGRT00000032251.1">
    <property type="protein sequence ID" value="ENSBGRP00000027883.1"/>
    <property type="gene ID" value="ENSBGRG00000017557.1"/>
</dbReference>
<evidence type="ECO:0000256" key="1">
    <source>
        <dbReference type="SAM" id="MobiDB-lite"/>
    </source>
</evidence>
<dbReference type="GeneTree" id="ENSGT00960000191467"/>
<organism evidence="2 3">
    <name type="scientific">Bos mutus grunniens</name>
    <name type="common">Wild yak</name>
    <name type="synonym">Bos grunniens</name>
    <dbReference type="NCBI Taxonomy" id="30521"/>
    <lineage>
        <taxon>Eukaryota</taxon>
        <taxon>Metazoa</taxon>
        <taxon>Chordata</taxon>
        <taxon>Craniata</taxon>
        <taxon>Vertebrata</taxon>
        <taxon>Euteleostomi</taxon>
        <taxon>Mammalia</taxon>
        <taxon>Eutheria</taxon>
        <taxon>Laurasiatheria</taxon>
        <taxon>Artiodactyla</taxon>
        <taxon>Ruminantia</taxon>
        <taxon>Pecora</taxon>
        <taxon>Bovidae</taxon>
        <taxon>Bovinae</taxon>
        <taxon>Bos</taxon>
    </lineage>
</organism>
<dbReference type="SUPFAM" id="SSF64602">
    <property type="entry name" value="F1 ATPase inhibitor, IF1, C-terminal domain"/>
    <property type="match status" value="1"/>
</dbReference>
<reference evidence="2" key="3">
    <citation type="submission" date="2025-09" db="UniProtKB">
        <authorList>
            <consortium name="Ensembl"/>
        </authorList>
    </citation>
    <scope>IDENTIFICATION</scope>
</reference>
<feature type="region of interest" description="Disordered" evidence="1">
    <location>
        <begin position="68"/>
        <end position="97"/>
    </location>
</feature>
<sequence>MTQGHRGGASLTVVAETGLEAQKQLRVQSLWCRLGLGCRGAFEKGERAEEKRSFRARARELQLAALKKHHENEISHHAKETECLKRETERHKRNEHNVVTQLEPLVFTSPQSQ</sequence>
<proteinExistence type="predicted"/>
<feature type="compositionally biased region" description="Basic and acidic residues" evidence="1">
    <location>
        <begin position="70"/>
        <end position="96"/>
    </location>
</feature>
<evidence type="ECO:0000313" key="3">
    <source>
        <dbReference type="Proteomes" id="UP000694520"/>
    </source>
</evidence>
<evidence type="ECO:0000313" key="2">
    <source>
        <dbReference type="Ensembl" id="ENSBGRP00000027883.1"/>
    </source>
</evidence>
<evidence type="ECO:0008006" key="4">
    <source>
        <dbReference type="Google" id="ProtNLM"/>
    </source>
</evidence>
<reference evidence="2" key="2">
    <citation type="submission" date="2025-08" db="UniProtKB">
        <authorList>
            <consortium name="Ensembl"/>
        </authorList>
    </citation>
    <scope>IDENTIFICATION</scope>
</reference>
<name>A0A8B9XUI9_BOSMU</name>
<dbReference type="AlphaFoldDB" id="A0A8B9XUI9"/>
<accession>A0A8B9XUI9</accession>
<dbReference type="PANTHER" id="PTHR48417">
    <property type="entry name" value="ATP SYNTHASE F1 SUBUNIT EPSILON"/>
    <property type="match status" value="1"/>
</dbReference>
<dbReference type="Proteomes" id="UP000694520">
    <property type="component" value="Chromosome 26"/>
</dbReference>
<dbReference type="Gene3D" id="1.20.5.500">
    <property type="entry name" value="Single helix bin"/>
    <property type="match status" value="2"/>
</dbReference>
<protein>
    <recommendedName>
        <fullName evidence="4">Inhibitor of F(1)F(o)-ATPase</fullName>
    </recommendedName>
</protein>